<dbReference type="Proteomes" id="UP000054279">
    <property type="component" value="Unassembled WGS sequence"/>
</dbReference>
<feature type="compositionally biased region" description="Pro residues" evidence="1">
    <location>
        <begin position="45"/>
        <end position="54"/>
    </location>
</feature>
<accession>A0A0C9UZB6</accession>
<organism evidence="2 3">
    <name type="scientific">Sphaerobolus stellatus (strain SS14)</name>
    <dbReference type="NCBI Taxonomy" id="990650"/>
    <lineage>
        <taxon>Eukaryota</taxon>
        <taxon>Fungi</taxon>
        <taxon>Dikarya</taxon>
        <taxon>Basidiomycota</taxon>
        <taxon>Agaricomycotina</taxon>
        <taxon>Agaricomycetes</taxon>
        <taxon>Phallomycetidae</taxon>
        <taxon>Geastrales</taxon>
        <taxon>Sphaerobolaceae</taxon>
        <taxon>Sphaerobolus</taxon>
    </lineage>
</organism>
<dbReference type="EMBL" id="KN837255">
    <property type="protein sequence ID" value="KIJ30746.1"/>
    <property type="molecule type" value="Genomic_DNA"/>
</dbReference>
<protein>
    <submittedName>
        <fullName evidence="2">Uncharacterized protein</fullName>
    </submittedName>
</protein>
<evidence type="ECO:0000256" key="1">
    <source>
        <dbReference type="SAM" id="MobiDB-lite"/>
    </source>
</evidence>
<gene>
    <name evidence="2" type="ORF">M422DRAFT_53645</name>
</gene>
<feature type="compositionally biased region" description="Low complexity" evidence="1">
    <location>
        <begin position="84"/>
        <end position="96"/>
    </location>
</feature>
<dbReference type="HOGENOM" id="CLU_1797698_0_0_1"/>
<dbReference type="AlphaFoldDB" id="A0A0C9UZB6"/>
<keyword evidence="3" id="KW-1185">Reference proteome</keyword>
<sequence length="174" mass="18937">MAQDNQTDPGPEPSGTFQHLGLNFHGIRQEPPSPHPGPLGEQGHQPPPPGPPMSPRSGAQPNNGIPTAPGSSDTVNLQQENNELRAQLARLEAQRAPQPLPRPFISDEDFATMRSQSVAFKELEERKATVPDMVPGFRANPLTHGESRTVPQLVQHGRFHSHWSGPMLLQPTAL</sequence>
<name>A0A0C9UZB6_SPHS4</name>
<evidence type="ECO:0000313" key="3">
    <source>
        <dbReference type="Proteomes" id="UP000054279"/>
    </source>
</evidence>
<reference evidence="2 3" key="1">
    <citation type="submission" date="2014-06" db="EMBL/GenBank/DDBJ databases">
        <title>Evolutionary Origins and Diversification of the Mycorrhizal Mutualists.</title>
        <authorList>
            <consortium name="DOE Joint Genome Institute"/>
            <consortium name="Mycorrhizal Genomics Consortium"/>
            <person name="Kohler A."/>
            <person name="Kuo A."/>
            <person name="Nagy L.G."/>
            <person name="Floudas D."/>
            <person name="Copeland A."/>
            <person name="Barry K.W."/>
            <person name="Cichocki N."/>
            <person name="Veneault-Fourrey C."/>
            <person name="LaButti K."/>
            <person name="Lindquist E.A."/>
            <person name="Lipzen A."/>
            <person name="Lundell T."/>
            <person name="Morin E."/>
            <person name="Murat C."/>
            <person name="Riley R."/>
            <person name="Ohm R."/>
            <person name="Sun H."/>
            <person name="Tunlid A."/>
            <person name="Henrissat B."/>
            <person name="Grigoriev I.V."/>
            <person name="Hibbett D.S."/>
            <person name="Martin F."/>
        </authorList>
    </citation>
    <scope>NUCLEOTIDE SEQUENCE [LARGE SCALE GENOMIC DNA]</scope>
    <source>
        <strain evidence="2 3">SS14</strain>
    </source>
</reference>
<feature type="compositionally biased region" description="Polar residues" evidence="1">
    <location>
        <begin position="57"/>
        <end position="81"/>
    </location>
</feature>
<feature type="region of interest" description="Disordered" evidence="1">
    <location>
        <begin position="1"/>
        <end position="108"/>
    </location>
</feature>
<evidence type="ECO:0000313" key="2">
    <source>
        <dbReference type="EMBL" id="KIJ30746.1"/>
    </source>
</evidence>
<proteinExistence type="predicted"/>